<organism evidence="2 3">
    <name type="scientific">Allacma fusca</name>
    <dbReference type="NCBI Taxonomy" id="39272"/>
    <lineage>
        <taxon>Eukaryota</taxon>
        <taxon>Metazoa</taxon>
        <taxon>Ecdysozoa</taxon>
        <taxon>Arthropoda</taxon>
        <taxon>Hexapoda</taxon>
        <taxon>Collembola</taxon>
        <taxon>Symphypleona</taxon>
        <taxon>Sminthuridae</taxon>
        <taxon>Allacma</taxon>
    </lineage>
</organism>
<reference evidence="2" key="1">
    <citation type="submission" date="2021-06" db="EMBL/GenBank/DDBJ databases">
        <authorList>
            <person name="Hodson N. C."/>
            <person name="Mongue J. A."/>
            <person name="Jaron S. K."/>
        </authorList>
    </citation>
    <scope>NUCLEOTIDE SEQUENCE</scope>
</reference>
<feature type="transmembrane region" description="Helical" evidence="1">
    <location>
        <begin position="44"/>
        <end position="59"/>
    </location>
</feature>
<sequence length="120" mass="14132">MIAKGDLFFTYLLLCTFSSIGFIPLEFNRQTGKAKPFQSQWRKYIWKAWFVLGGFYAVYNNLRMAQVMLFSEFFVPDHLAFHIQIATFSAVSTFWGYRLFICNPQVDIAIFNQLYPQVED</sequence>
<dbReference type="AlphaFoldDB" id="A0A8J2KLQ7"/>
<feature type="transmembrane region" description="Helical" evidence="1">
    <location>
        <begin position="6"/>
        <end position="23"/>
    </location>
</feature>
<evidence type="ECO:0000256" key="1">
    <source>
        <dbReference type="SAM" id="Phobius"/>
    </source>
</evidence>
<comment type="caution">
    <text evidence="2">The sequence shown here is derived from an EMBL/GenBank/DDBJ whole genome shotgun (WGS) entry which is preliminary data.</text>
</comment>
<evidence type="ECO:0000313" key="2">
    <source>
        <dbReference type="EMBL" id="CAG7815379.1"/>
    </source>
</evidence>
<proteinExistence type="predicted"/>
<keyword evidence="1" id="KW-0812">Transmembrane</keyword>
<dbReference type="Proteomes" id="UP000708208">
    <property type="component" value="Unassembled WGS sequence"/>
</dbReference>
<dbReference type="EMBL" id="CAJVCH010342919">
    <property type="protein sequence ID" value="CAG7815379.1"/>
    <property type="molecule type" value="Genomic_DNA"/>
</dbReference>
<feature type="non-terminal residue" evidence="2">
    <location>
        <position position="120"/>
    </location>
</feature>
<accession>A0A8J2KLQ7</accession>
<keyword evidence="1" id="KW-0472">Membrane</keyword>
<keyword evidence="3" id="KW-1185">Reference proteome</keyword>
<keyword evidence="1" id="KW-1133">Transmembrane helix</keyword>
<evidence type="ECO:0000313" key="3">
    <source>
        <dbReference type="Proteomes" id="UP000708208"/>
    </source>
</evidence>
<gene>
    <name evidence="2" type="ORF">AFUS01_LOCUS26063</name>
</gene>
<protein>
    <submittedName>
        <fullName evidence="2">Uncharacterized protein</fullName>
    </submittedName>
</protein>
<feature type="transmembrane region" description="Helical" evidence="1">
    <location>
        <begin position="79"/>
        <end position="97"/>
    </location>
</feature>
<name>A0A8J2KLQ7_9HEXA</name>